<name>A0ACB7S2Q4_HYAAI</name>
<evidence type="ECO:0000313" key="1">
    <source>
        <dbReference type="EMBL" id="KAH6927457.1"/>
    </source>
</evidence>
<keyword evidence="2" id="KW-1185">Reference proteome</keyword>
<gene>
    <name evidence="1" type="ORF">HPB50_004187</name>
</gene>
<comment type="caution">
    <text evidence="1">The sequence shown here is derived from an EMBL/GenBank/DDBJ whole genome shotgun (WGS) entry which is preliminary data.</text>
</comment>
<accession>A0ACB7S2Q4</accession>
<organism evidence="1 2">
    <name type="scientific">Hyalomma asiaticum</name>
    <name type="common">Tick</name>
    <dbReference type="NCBI Taxonomy" id="266040"/>
    <lineage>
        <taxon>Eukaryota</taxon>
        <taxon>Metazoa</taxon>
        <taxon>Ecdysozoa</taxon>
        <taxon>Arthropoda</taxon>
        <taxon>Chelicerata</taxon>
        <taxon>Arachnida</taxon>
        <taxon>Acari</taxon>
        <taxon>Parasitiformes</taxon>
        <taxon>Ixodida</taxon>
        <taxon>Ixodoidea</taxon>
        <taxon>Ixodidae</taxon>
        <taxon>Hyalomminae</taxon>
        <taxon>Hyalomma</taxon>
    </lineage>
</organism>
<sequence>MPQLRRCARGKPASITASQNASYAVGTTSPEIANASVVSRFHTWYAGEDAGNKSKKHNFVKTRQPPSRSRNAVTNSGRSRSASKGRSSSRGRPPTRSGTTNRAPSRARSRSQSRMRPAAVPQHQQPNNGTWASTVEGVTEHKRQAPSRAHLHRQHHAYNKRSTTHTNAKALECDIDTTQDDEMAPSDQEAPPANTDCGLTKLNDKIEMLANTLASFIQTFKG</sequence>
<dbReference type="Proteomes" id="UP000821845">
    <property type="component" value="Chromosome 6"/>
</dbReference>
<evidence type="ECO:0000313" key="2">
    <source>
        <dbReference type="Proteomes" id="UP000821845"/>
    </source>
</evidence>
<proteinExistence type="predicted"/>
<dbReference type="EMBL" id="CM023486">
    <property type="protein sequence ID" value="KAH6927457.1"/>
    <property type="molecule type" value="Genomic_DNA"/>
</dbReference>
<protein>
    <submittedName>
        <fullName evidence="1">Uncharacterized protein</fullName>
    </submittedName>
</protein>
<reference evidence="1" key="1">
    <citation type="submission" date="2020-05" db="EMBL/GenBank/DDBJ databases">
        <title>Large-scale comparative analyses of tick genomes elucidate their genetic diversity and vector capacities.</title>
        <authorList>
            <person name="Jia N."/>
            <person name="Wang J."/>
            <person name="Shi W."/>
            <person name="Du L."/>
            <person name="Sun Y."/>
            <person name="Zhan W."/>
            <person name="Jiang J."/>
            <person name="Wang Q."/>
            <person name="Zhang B."/>
            <person name="Ji P."/>
            <person name="Sakyi L.B."/>
            <person name="Cui X."/>
            <person name="Yuan T."/>
            <person name="Jiang B."/>
            <person name="Yang W."/>
            <person name="Lam T.T.-Y."/>
            <person name="Chang Q."/>
            <person name="Ding S."/>
            <person name="Wang X."/>
            <person name="Zhu J."/>
            <person name="Ruan X."/>
            <person name="Zhao L."/>
            <person name="Wei J."/>
            <person name="Que T."/>
            <person name="Du C."/>
            <person name="Cheng J."/>
            <person name="Dai P."/>
            <person name="Han X."/>
            <person name="Huang E."/>
            <person name="Gao Y."/>
            <person name="Liu J."/>
            <person name="Shao H."/>
            <person name="Ye R."/>
            <person name="Li L."/>
            <person name="Wei W."/>
            <person name="Wang X."/>
            <person name="Wang C."/>
            <person name="Yang T."/>
            <person name="Huo Q."/>
            <person name="Li W."/>
            <person name="Guo W."/>
            <person name="Chen H."/>
            <person name="Zhou L."/>
            <person name="Ni X."/>
            <person name="Tian J."/>
            <person name="Zhou Y."/>
            <person name="Sheng Y."/>
            <person name="Liu T."/>
            <person name="Pan Y."/>
            <person name="Xia L."/>
            <person name="Li J."/>
            <person name="Zhao F."/>
            <person name="Cao W."/>
        </authorList>
    </citation>
    <scope>NUCLEOTIDE SEQUENCE</scope>
    <source>
        <strain evidence="1">Hyas-2018</strain>
    </source>
</reference>